<feature type="compositionally biased region" description="Basic residues" evidence="10">
    <location>
        <begin position="701"/>
        <end position="714"/>
    </location>
</feature>
<feature type="compositionally biased region" description="Basic residues" evidence="10">
    <location>
        <begin position="676"/>
        <end position="693"/>
    </location>
</feature>
<dbReference type="InterPro" id="IPR001678">
    <property type="entry name" value="MeTrfase_RsmB-F_NOP2_dom"/>
</dbReference>
<keyword evidence="7 9" id="KW-0694">RNA-binding</keyword>
<dbReference type="InterPro" id="IPR023267">
    <property type="entry name" value="RCMT"/>
</dbReference>
<feature type="region of interest" description="Disordered" evidence="10">
    <location>
        <begin position="47"/>
        <end position="153"/>
    </location>
</feature>
<dbReference type="InterPro" id="IPR029063">
    <property type="entry name" value="SAM-dependent_MTases_sf"/>
</dbReference>
<dbReference type="PANTHER" id="PTHR22807">
    <property type="entry name" value="NOP2 YEAST -RELATED NOL1/NOP2/FMU SUN DOMAIN-CONTAINING"/>
    <property type="match status" value="1"/>
</dbReference>
<dbReference type="OrthoDB" id="427002at2759"/>
<evidence type="ECO:0000256" key="9">
    <source>
        <dbReference type="PROSITE-ProRule" id="PRU01023"/>
    </source>
</evidence>
<gene>
    <name evidence="12" type="primary">Cni-nol-1</name>
    <name evidence="12" type="synonym">Cnig_chr_II.g8230</name>
    <name evidence="12" type="ORF">B9Z55_008230</name>
</gene>
<dbReference type="InterPro" id="IPR018314">
    <property type="entry name" value="RsmB/NOL1/NOP2-like_CS"/>
</dbReference>
<keyword evidence="3" id="KW-0690">Ribosome biogenesis</keyword>
<feature type="binding site" evidence="9">
    <location>
        <begin position="361"/>
        <end position="367"/>
    </location>
    <ligand>
        <name>S-adenosyl-L-methionine</name>
        <dbReference type="ChEBI" id="CHEBI:59789"/>
    </ligand>
</feature>
<dbReference type="Pfam" id="PF01189">
    <property type="entry name" value="Methyltr_RsmB-F"/>
    <property type="match status" value="1"/>
</dbReference>
<dbReference type="FunFam" id="3.40.50.150:FF:000667">
    <property type="entry name" value="NucleOLar protein"/>
    <property type="match status" value="1"/>
</dbReference>
<dbReference type="PROSITE" id="PS01153">
    <property type="entry name" value="NOL1_NOP2_SUN"/>
    <property type="match status" value="1"/>
</dbReference>
<organism evidence="12 13">
    <name type="scientific">Caenorhabditis nigoni</name>
    <dbReference type="NCBI Taxonomy" id="1611254"/>
    <lineage>
        <taxon>Eukaryota</taxon>
        <taxon>Metazoa</taxon>
        <taxon>Ecdysozoa</taxon>
        <taxon>Nematoda</taxon>
        <taxon>Chromadorea</taxon>
        <taxon>Rhabditida</taxon>
        <taxon>Rhabditina</taxon>
        <taxon>Rhabditomorpha</taxon>
        <taxon>Rhabditoidea</taxon>
        <taxon>Rhabditidae</taxon>
        <taxon>Peloderinae</taxon>
        <taxon>Caenorhabditis</taxon>
    </lineage>
</organism>
<feature type="region of interest" description="Disordered" evidence="10">
    <location>
        <begin position="571"/>
        <end position="714"/>
    </location>
</feature>
<accession>A0A2G5VD75</accession>
<evidence type="ECO:0000256" key="5">
    <source>
        <dbReference type="ARBA" id="ARBA00022679"/>
    </source>
</evidence>
<dbReference type="PANTHER" id="PTHR22807:SF30">
    <property type="entry name" value="28S RRNA (CYTOSINE(4447)-C(5))-METHYLTRANSFERASE-RELATED"/>
    <property type="match status" value="1"/>
</dbReference>
<dbReference type="InterPro" id="IPR049560">
    <property type="entry name" value="MeTrfase_RsmB-F_NOP2_cat"/>
</dbReference>
<dbReference type="PROSITE" id="PS51686">
    <property type="entry name" value="SAM_MT_RSMB_NOP"/>
    <property type="match status" value="1"/>
</dbReference>
<name>A0A2G5VD75_9PELO</name>
<feature type="active site" description="Nucleophile" evidence="9">
    <location>
        <position position="487"/>
    </location>
</feature>
<feature type="binding site" evidence="9">
    <location>
        <position position="430"/>
    </location>
    <ligand>
        <name>S-adenosyl-L-methionine</name>
        <dbReference type="ChEBI" id="CHEBI:59789"/>
    </ligand>
</feature>
<dbReference type="GO" id="GO:0009383">
    <property type="term" value="F:rRNA (cytosine-C5-)-methyltransferase activity"/>
    <property type="evidence" value="ECO:0007669"/>
    <property type="project" value="TreeGrafter"/>
</dbReference>
<dbReference type="SUPFAM" id="SSF53335">
    <property type="entry name" value="S-adenosyl-L-methionine-dependent methyltransferases"/>
    <property type="match status" value="1"/>
</dbReference>
<dbReference type="AlphaFoldDB" id="A0A2G5VD75"/>
<dbReference type="NCBIfam" id="TIGR00446">
    <property type="entry name" value="nop2p"/>
    <property type="match status" value="1"/>
</dbReference>
<protein>
    <recommendedName>
        <fullName evidence="11">SAM-dependent MTase RsmB/NOP-type domain-containing protein</fullName>
    </recommendedName>
</protein>
<dbReference type="Gene3D" id="3.40.50.150">
    <property type="entry name" value="Vaccinia Virus protein VP39"/>
    <property type="match status" value="1"/>
</dbReference>
<dbReference type="CDD" id="cd02440">
    <property type="entry name" value="AdoMet_MTases"/>
    <property type="match status" value="1"/>
</dbReference>
<comment type="caution">
    <text evidence="12">The sequence shown here is derived from an EMBL/GenBank/DDBJ whole genome shotgun (WGS) entry which is preliminary data.</text>
</comment>
<evidence type="ECO:0000256" key="7">
    <source>
        <dbReference type="ARBA" id="ARBA00022884"/>
    </source>
</evidence>
<dbReference type="GO" id="GO:0003723">
    <property type="term" value="F:RNA binding"/>
    <property type="evidence" value="ECO:0007669"/>
    <property type="project" value="UniProtKB-UniRule"/>
</dbReference>
<dbReference type="PRINTS" id="PR02008">
    <property type="entry name" value="RCMTFAMILY"/>
</dbReference>
<comment type="similarity">
    <text evidence="2 9">Belongs to the class I-like SAM-binding methyltransferase superfamily. RsmB/NOP family.</text>
</comment>
<dbReference type="Proteomes" id="UP000230233">
    <property type="component" value="Chromosome II"/>
</dbReference>
<proteinExistence type="inferred from homology"/>
<dbReference type="FunFam" id="3.30.70.1170:FF:000001">
    <property type="entry name" value="Ribosomal RNA methyltransferase Nop2"/>
    <property type="match status" value="1"/>
</dbReference>
<evidence type="ECO:0000256" key="6">
    <source>
        <dbReference type="ARBA" id="ARBA00022691"/>
    </source>
</evidence>
<evidence type="ECO:0000256" key="2">
    <source>
        <dbReference type="ARBA" id="ARBA00007494"/>
    </source>
</evidence>
<evidence type="ECO:0000256" key="8">
    <source>
        <dbReference type="ARBA" id="ARBA00023242"/>
    </source>
</evidence>
<sequence length="714" mass="79223">MFITRIFSARISNLVFLNFILIDSKRNDANLVSREMAIQKKKKVAAAAVAAPEDPKKAVKRPVEASAPTPKKKKKVVVKNGGDVSAKKKKVVKKVKKVTEEEEEPVEKEVSKLQLLDDDDEEGLDGLDFTQQEGSDDDDLRDDYSDDDDDDLPIEKKSAALDKKKEKILKEGEEELQLNIANQATFELPSVEEIENEMKSVPNLEIIKQRIADVIQVLGDFKNRRDPAKSRTQYVEVLKKDLCSQYGYNDYLMGKFMDLFPNGAELLEFLEANDNPRPVTIRANSLKVKRRDLAKNLINRGMNVDPAAEWTKVGLVVYDSQVPVGATPEYLAGHYMIQGLNSLLPVMALAPQPGDRVLDMCSAPGGKTSHIAALMKNSGTLFANDASFDRCRAIIGNLHRLGVNNAVVCNLGGEEFSKIKPNGFDRILLDAPCSGTGVIWKDQSVKTSKDSQDVQRRHTVQRQLILSALDSLDANSPNGGYLVYSTCSVLVEENEAVVNFLLERRHCELVPTGLAIGVDGYTRFRDYRFHPSLSMTKRYYPHVHNIDGFYVAKIKKLSNAKMSKQAVLEMEKEKASAKSQKKKQAAEEAEDSEEESGDEEKAQNGKANGKAEAGKKKNKKKGGDDSDDDEDVETAPMKNIGSGARANKKRRNQKKAAAKQAAVKEDDGFNTVGNVKRAKKPTQFKSKVPKRAAARTGAKSVKNRRKKMLAKQQP</sequence>
<evidence type="ECO:0000313" key="12">
    <source>
        <dbReference type="EMBL" id="PIC49708.1"/>
    </source>
</evidence>
<dbReference type="STRING" id="1611254.A0A2G5VD75"/>
<comment type="caution">
    <text evidence="9">Lacks conserved residue(s) required for the propagation of feature annotation.</text>
</comment>
<reference evidence="13" key="1">
    <citation type="submission" date="2017-10" db="EMBL/GenBank/DDBJ databases">
        <title>Rapid genome shrinkage in a self-fertile nematode reveals novel sperm competition proteins.</title>
        <authorList>
            <person name="Yin D."/>
            <person name="Schwarz E.M."/>
            <person name="Thomas C.G."/>
            <person name="Felde R.L."/>
            <person name="Korf I.F."/>
            <person name="Cutter A.D."/>
            <person name="Schartner C.M."/>
            <person name="Ralston E.J."/>
            <person name="Meyer B.J."/>
            <person name="Haag E.S."/>
        </authorList>
    </citation>
    <scope>NUCLEOTIDE SEQUENCE [LARGE SCALE GENOMIC DNA]</scope>
    <source>
        <strain evidence="13">JU1422</strain>
    </source>
</reference>
<feature type="compositionally biased region" description="Basic residues" evidence="10">
    <location>
        <begin position="87"/>
        <end position="96"/>
    </location>
</feature>
<dbReference type="InterPro" id="IPR011023">
    <property type="entry name" value="Nop2p"/>
</dbReference>
<evidence type="ECO:0000256" key="10">
    <source>
        <dbReference type="SAM" id="MobiDB-lite"/>
    </source>
</evidence>
<feature type="binding site" evidence="9">
    <location>
        <position position="385"/>
    </location>
    <ligand>
        <name>S-adenosyl-L-methionine</name>
        <dbReference type="ChEBI" id="CHEBI:59789"/>
    </ligand>
</feature>
<feature type="compositionally biased region" description="Basic residues" evidence="10">
    <location>
        <begin position="646"/>
        <end position="657"/>
    </location>
</feature>
<evidence type="ECO:0000256" key="1">
    <source>
        <dbReference type="ARBA" id="ARBA00004604"/>
    </source>
</evidence>
<dbReference type="GO" id="GO:0005730">
    <property type="term" value="C:nucleolus"/>
    <property type="evidence" value="ECO:0007669"/>
    <property type="project" value="UniProtKB-SubCell"/>
</dbReference>
<keyword evidence="5 9" id="KW-0808">Transferase</keyword>
<feature type="compositionally biased region" description="Acidic residues" evidence="10">
    <location>
        <begin position="116"/>
        <end position="125"/>
    </location>
</feature>
<keyword evidence="8" id="KW-0539">Nucleus</keyword>
<dbReference type="PRINTS" id="PR02012">
    <property type="entry name" value="RCMTNOP2"/>
</dbReference>
<dbReference type="InterPro" id="IPR023273">
    <property type="entry name" value="RCMT_NOP2"/>
</dbReference>
<evidence type="ECO:0000259" key="11">
    <source>
        <dbReference type="PROSITE" id="PS51686"/>
    </source>
</evidence>
<evidence type="ECO:0000313" key="13">
    <source>
        <dbReference type="Proteomes" id="UP000230233"/>
    </source>
</evidence>
<evidence type="ECO:0000256" key="4">
    <source>
        <dbReference type="ARBA" id="ARBA00022603"/>
    </source>
</evidence>
<feature type="domain" description="SAM-dependent MTase RsmB/NOP-type" evidence="11">
    <location>
        <begin position="269"/>
        <end position="557"/>
    </location>
</feature>
<evidence type="ECO:0000256" key="3">
    <source>
        <dbReference type="ARBA" id="ARBA00022517"/>
    </source>
</evidence>
<dbReference type="EMBL" id="PDUG01000002">
    <property type="protein sequence ID" value="PIC49708.1"/>
    <property type="molecule type" value="Genomic_DNA"/>
</dbReference>
<feature type="compositionally biased region" description="Basic and acidic residues" evidence="10">
    <location>
        <begin position="53"/>
        <end position="63"/>
    </location>
</feature>
<dbReference type="GO" id="GO:0000470">
    <property type="term" value="P:maturation of LSU-rRNA"/>
    <property type="evidence" value="ECO:0007669"/>
    <property type="project" value="TreeGrafter"/>
</dbReference>
<keyword evidence="13" id="KW-1185">Reference proteome</keyword>
<feature type="compositionally biased region" description="Acidic residues" evidence="10">
    <location>
        <begin position="134"/>
        <end position="152"/>
    </location>
</feature>
<dbReference type="Gene3D" id="3.30.70.1170">
    <property type="entry name" value="Sun protein, domain 3"/>
    <property type="match status" value="1"/>
</dbReference>
<keyword evidence="4 9" id="KW-0489">Methyltransferase</keyword>
<keyword evidence="6 9" id="KW-0949">S-adenosyl-L-methionine</keyword>
<dbReference type="GO" id="GO:0070475">
    <property type="term" value="P:rRNA base methylation"/>
    <property type="evidence" value="ECO:0007669"/>
    <property type="project" value="TreeGrafter"/>
</dbReference>
<feature type="compositionally biased region" description="Acidic residues" evidence="10">
    <location>
        <begin position="587"/>
        <end position="598"/>
    </location>
</feature>
<comment type="subcellular location">
    <subcellularLocation>
        <location evidence="1">Nucleus</location>
        <location evidence="1">Nucleolus</location>
    </subcellularLocation>
</comment>